<dbReference type="Gene3D" id="3.30.160.60">
    <property type="entry name" value="Classic Zinc Finger"/>
    <property type="match status" value="4"/>
</dbReference>
<feature type="region of interest" description="Disordered" evidence="11">
    <location>
        <begin position="1"/>
        <end position="32"/>
    </location>
</feature>
<dbReference type="GeneTree" id="ENSGT00940000156443"/>
<dbReference type="Proteomes" id="UP000694388">
    <property type="component" value="Unplaced"/>
</dbReference>
<keyword evidence="9" id="KW-0539">Nucleus</keyword>
<dbReference type="GO" id="GO:0008270">
    <property type="term" value="F:zinc ion binding"/>
    <property type="evidence" value="ECO:0007669"/>
    <property type="project" value="UniProtKB-KW"/>
</dbReference>
<dbReference type="PROSITE" id="PS00028">
    <property type="entry name" value="ZINC_FINGER_C2H2_1"/>
    <property type="match status" value="4"/>
</dbReference>
<dbReference type="PANTHER" id="PTHR16515">
    <property type="entry name" value="PR DOMAIN ZINC FINGER PROTEIN"/>
    <property type="match status" value="1"/>
</dbReference>
<dbReference type="Pfam" id="PF00096">
    <property type="entry name" value="zf-C2H2"/>
    <property type="match status" value="4"/>
</dbReference>
<accession>A0A8C4NKD3</accession>
<evidence type="ECO:0000259" key="13">
    <source>
        <dbReference type="PROSITE" id="PS50280"/>
    </source>
</evidence>
<proteinExistence type="inferred from homology"/>
<dbReference type="FunFam" id="3.30.160.60:FF:000193">
    <property type="entry name" value="Zinc finger protein 300"/>
    <property type="match status" value="1"/>
</dbReference>
<feature type="domain" description="SET" evidence="13">
    <location>
        <begin position="432"/>
        <end position="563"/>
    </location>
</feature>
<dbReference type="InterPro" id="IPR001214">
    <property type="entry name" value="SET_dom"/>
</dbReference>
<feature type="domain" description="C2H2-type" evidence="12">
    <location>
        <begin position="639"/>
        <end position="666"/>
    </location>
</feature>
<dbReference type="InterPro" id="IPR013087">
    <property type="entry name" value="Znf_C2H2_type"/>
</dbReference>
<feature type="compositionally biased region" description="Polar residues" evidence="11">
    <location>
        <begin position="12"/>
        <end position="21"/>
    </location>
</feature>
<evidence type="ECO:0000256" key="7">
    <source>
        <dbReference type="ARBA" id="ARBA00023015"/>
    </source>
</evidence>
<dbReference type="InterPro" id="IPR050331">
    <property type="entry name" value="Zinc_finger"/>
</dbReference>
<evidence type="ECO:0000256" key="4">
    <source>
        <dbReference type="ARBA" id="ARBA00022737"/>
    </source>
</evidence>
<keyword evidence="8" id="KW-0804">Transcription</keyword>
<dbReference type="SMART" id="SM00355">
    <property type="entry name" value="ZnF_C2H2"/>
    <property type="match status" value="4"/>
</dbReference>
<dbReference type="GO" id="GO:0005634">
    <property type="term" value="C:nucleus"/>
    <property type="evidence" value="ECO:0007669"/>
    <property type="project" value="UniProtKB-SubCell"/>
</dbReference>
<evidence type="ECO:0000256" key="5">
    <source>
        <dbReference type="ARBA" id="ARBA00022771"/>
    </source>
</evidence>
<reference evidence="14" key="1">
    <citation type="submission" date="2025-08" db="UniProtKB">
        <authorList>
            <consortium name="Ensembl"/>
        </authorList>
    </citation>
    <scope>IDENTIFICATION</scope>
</reference>
<feature type="domain" description="C2H2-type" evidence="12">
    <location>
        <begin position="697"/>
        <end position="724"/>
    </location>
</feature>
<dbReference type="SUPFAM" id="SSF57667">
    <property type="entry name" value="beta-beta-alpha zinc fingers"/>
    <property type="match status" value="3"/>
</dbReference>
<keyword evidence="7" id="KW-0805">Transcription regulation</keyword>
<keyword evidence="6" id="KW-0862">Zinc</keyword>
<reference evidence="14" key="2">
    <citation type="submission" date="2025-09" db="UniProtKB">
        <authorList>
            <consortium name="Ensembl"/>
        </authorList>
    </citation>
    <scope>IDENTIFICATION</scope>
</reference>
<evidence type="ECO:0000256" key="8">
    <source>
        <dbReference type="ARBA" id="ARBA00023163"/>
    </source>
</evidence>
<dbReference type="PANTHER" id="PTHR16515:SF49">
    <property type="entry name" value="GASTRULA ZINC FINGER PROTEIN XLCGF49.1-LIKE-RELATED"/>
    <property type="match status" value="1"/>
</dbReference>
<keyword evidence="4" id="KW-0677">Repeat</keyword>
<dbReference type="PROSITE" id="PS50280">
    <property type="entry name" value="SET"/>
    <property type="match status" value="1"/>
</dbReference>
<protein>
    <submittedName>
        <fullName evidence="14">PR/SET domain 4</fullName>
    </submittedName>
</protein>
<comment type="subcellular location">
    <subcellularLocation>
        <location evidence="1">Nucleus</location>
    </subcellularLocation>
</comment>
<name>A0A8C4NKD3_EPTBU</name>
<keyword evidence="5 10" id="KW-0863">Zinc-finger</keyword>
<dbReference type="FunFam" id="3.30.160.60:FF:000624">
    <property type="entry name" value="zinc finger protein 697"/>
    <property type="match status" value="1"/>
</dbReference>
<dbReference type="PROSITE" id="PS50157">
    <property type="entry name" value="ZINC_FINGER_C2H2_2"/>
    <property type="match status" value="4"/>
</dbReference>
<evidence type="ECO:0000256" key="11">
    <source>
        <dbReference type="SAM" id="MobiDB-lite"/>
    </source>
</evidence>
<evidence type="ECO:0000256" key="9">
    <source>
        <dbReference type="ARBA" id="ARBA00023242"/>
    </source>
</evidence>
<dbReference type="Gene3D" id="2.170.270.10">
    <property type="entry name" value="SET domain"/>
    <property type="match status" value="1"/>
</dbReference>
<evidence type="ECO:0000256" key="1">
    <source>
        <dbReference type="ARBA" id="ARBA00004123"/>
    </source>
</evidence>
<dbReference type="InterPro" id="IPR041493">
    <property type="entry name" value="PRDM4_Znf"/>
</dbReference>
<feature type="domain" description="C2H2-type" evidence="12">
    <location>
        <begin position="667"/>
        <end position="694"/>
    </location>
</feature>
<evidence type="ECO:0000256" key="10">
    <source>
        <dbReference type="PROSITE-ProRule" id="PRU00042"/>
    </source>
</evidence>
<keyword evidence="3" id="KW-0479">Metal-binding</keyword>
<evidence type="ECO:0000256" key="6">
    <source>
        <dbReference type="ARBA" id="ARBA00022833"/>
    </source>
</evidence>
<keyword evidence="15" id="KW-1185">Reference proteome</keyword>
<dbReference type="Ensembl" id="ENSEBUT00000006076.1">
    <property type="protein sequence ID" value="ENSEBUP00000005635.1"/>
    <property type="gene ID" value="ENSEBUG00000003775.1"/>
</dbReference>
<evidence type="ECO:0000313" key="15">
    <source>
        <dbReference type="Proteomes" id="UP000694388"/>
    </source>
</evidence>
<feature type="compositionally biased region" description="Low complexity" evidence="11">
    <location>
        <begin position="282"/>
        <end position="293"/>
    </location>
</feature>
<evidence type="ECO:0000313" key="14">
    <source>
        <dbReference type="Ensembl" id="ENSEBUP00000005635.1"/>
    </source>
</evidence>
<dbReference type="InterPro" id="IPR046341">
    <property type="entry name" value="SET_dom_sf"/>
</dbReference>
<dbReference type="InterPro" id="IPR036236">
    <property type="entry name" value="Znf_C2H2_sf"/>
</dbReference>
<evidence type="ECO:0000256" key="3">
    <source>
        <dbReference type="ARBA" id="ARBA00022723"/>
    </source>
</evidence>
<dbReference type="Pfam" id="PF18445">
    <property type="entry name" value="Zn_ribbon_PRDM4"/>
    <property type="match status" value="1"/>
</dbReference>
<dbReference type="Pfam" id="PF21549">
    <property type="entry name" value="PRDM2_PR"/>
    <property type="match status" value="1"/>
</dbReference>
<dbReference type="AlphaFoldDB" id="A0A8C4NKD3"/>
<feature type="region of interest" description="Disordered" evidence="11">
    <location>
        <begin position="276"/>
        <end position="297"/>
    </location>
</feature>
<sequence length="788" mass="85498">MFSTEPGLELGLNSTRNATKYSDSGLLDSDSDHRTRTRWTRLQNWTTSKMNEMNLNMTGMESLGASSINGGLSVAGNHLGLPSPTHSPMAPTGMPVTIPNLPPSLGSLSSALSLMLPIGLGDRNIMCNMPERNYPLPPPYPHMEGGYIRHILPGILSYLAERPPPQYVHPSASVGMEGAAGVPLAHNPAVGLEPYHPVDSLGLDVGVIPMAVKTSESERGSPSRSLSERSHPLHAMQHPLDAHVVMESVSRVSSPGSPDEANMHETLSIEVVPQDSDIDPISSHSRSGSSGCGPALSEASIAMSPQEALDLPVVMESTYSDGHLSTATTAALAVSANELTLSASQAMSLGSVGLHGPPIGLEPISVGMAPEASISSRPEPAPGLGFIPTMQVQLEETTGSIKDECSVWCPLCDRAFIADCPTHGPLTLIPDTPLESRARLSMPKQLGLHLNHNGSPAGVRTRSVIPVRTCFGPLAGQQSSGLHPRDCSHFEDDRPGLWKIFHGDALESILLTQDENDCNWMMFVHRARSPEEQNLVAYVNEGKVYFCTSREISTDDELLFYFSKDYARLLDLPLSPQMQRCSCGKEFLSPTSLRAHADVAACPRERGRKLYQCSVCARNFPTNSKLNVHMMGHMGMRPHSCEFCGKAFCDPSNLRTHMRIHTGQKNHKCEVCTRSFTQKAHLISHMLIHAGGEKKTLRCDVCNTMFTRRQDLKQHSYTHTRANHLNNHTTATIYATASSPLRPLPKGKQGRQGRSCEDARVFPPVFPAIFPRAWCEGRGEGSSLPIGG</sequence>
<dbReference type="GO" id="GO:0000981">
    <property type="term" value="F:DNA-binding transcription factor activity, RNA polymerase II-specific"/>
    <property type="evidence" value="ECO:0007669"/>
    <property type="project" value="TreeGrafter"/>
</dbReference>
<evidence type="ECO:0000256" key="2">
    <source>
        <dbReference type="ARBA" id="ARBA00006991"/>
    </source>
</evidence>
<comment type="similarity">
    <text evidence="2">Belongs to the krueppel C2H2-type zinc-finger protein family.</text>
</comment>
<organism evidence="14 15">
    <name type="scientific">Eptatretus burgeri</name>
    <name type="common">Inshore hagfish</name>
    <dbReference type="NCBI Taxonomy" id="7764"/>
    <lineage>
        <taxon>Eukaryota</taxon>
        <taxon>Metazoa</taxon>
        <taxon>Chordata</taxon>
        <taxon>Craniata</taxon>
        <taxon>Vertebrata</taxon>
        <taxon>Cyclostomata</taxon>
        <taxon>Myxini</taxon>
        <taxon>Myxiniformes</taxon>
        <taxon>Myxinidae</taxon>
        <taxon>Eptatretinae</taxon>
        <taxon>Eptatretus</taxon>
    </lineage>
</organism>
<evidence type="ECO:0000259" key="12">
    <source>
        <dbReference type="PROSITE" id="PS50157"/>
    </source>
</evidence>
<feature type="domain" description="C2H2-type" evidence="12">
    <location>
        <begin position="611"/>
        <end position="638"/>
    </location>
</feature>